<dbReference type="AlphaFoldDB" id="A0A917SJE3"/>
<dbReference type="InterPro" id="IPR001387">
    <property type="entry name" value="Cro/C1-type_HTH"/>
</dbReference>
<dbReference type="PANTHER" id="PTHR40661:SF3">
    <property type="entry name" value="FELS-1 PROPHAGE TRANSCRIPTIONAL REGULATOR"/>
    <property type="match status" value="1"/>
</dbReference>
<dbReference type="Proteomes" id="UP000649829">
    <property type="component" value="Unassembled WGS sequence"/>
</dbReference>
<evidence type="ECO:0000256" key="1">
    <source>
        <dbReference type="ARBA" id="ARBA00023015"/>
    </source>
</evidence>
<protein>
    <submittedName>
        <fullName evidence="5">Transcriptional regulator</fullName>
    </submittedName>
</protein>
<dbReference type="EMBL" id="BMLF01000001">
    <property type="protein sequence ID" value="GGL85345.1"/>
    <property type="molecule type" value="Genomic_DNA"/>
</dbReference>
<reference evidence="5" key="1">
    <citation type="journal article" date="2014" name="Int. J. Syst. Evol. Microbiol.">
        <title>Complete genome sequence of Corynebacterium casei LMG S-19264T (=DSM 44701T), isolated from a smear-ripened cheese.</title>
        <authorList>
            <consortium name="US DOE Joint Genome Institute (JGI-PGF)"/>
            <person name="Walter F."/>
            <person name="Albersmeier A."/>
            <person name="Kalinowski J."/>
            <person name="Ruckert C."/>
        </authorList>
    </citation>
    <scope>NUCLEOTIDE SEQUENCE</scope>
    <source>
        <strain evidence="5">CGMCC 1.6293</strain>
    </source>
</reference>
<organism evidence="5 6">
    <name type="scientific">Pseudooceanicola nanhaiensis</name>
    <dbReference type="NCBI Taxonomy" id="375761"/>
    <lineage>
        <taxon>Bacteria</taxon>
        <taxon>Pseudomonadati</taxon>
        <taxon>Pseudomonadota</taxon>
        <taxon>Alphaproteobacteria</taxon>
        <taxon>Rhodobacterales</taxon>
        <taxon>Paracoccaceae</taxon>
        <taxon>Pseudooceanicola</taxon>
    </lineage>
</organism>
<keyword evidence="6" id="KW-1185">Reference proteome</keyword>
<sequence length="129" mass="14304">MTDLEEGWFDPETSTFGDRIAGAREAAGMTQSQLARRLGIQLNTLRGWEDDRAEPRANKLQMMAGLLNVSLVWLLNGVGEGAPSMSDPATPDINGMLNELRDLRTQMGQMADRMGLLEKRLRQAVKETT</sequence>
<dbReference type="RefSeq" id="WP_028285361.1">
    <property type="nucleotide sequence ID" value="NZ_BMLF01000001.1"/>
</dbReference>
<reference evidence="5" key="2">
    <citation type="submission" date="2020-09" db="EMBL/GenBank/DDBJ databases">
        <authorList>
            <person name="Sun Q."/>
            <person name="Zhou Y."/>
        </authorList>
    </citation>
    <scope>NUCLEOTIDE SEQUENCE</scope>
    <source>
        <strain evidence="5">CGMCC 1.6293</strain>
    </source>
</reference>
<dbReference type="SUPFAM" id="SSF47413">
    <property type="entry name" value="lambda repressor-like DNA-binding domains"/>
    <property type="match status" value="1"/>
</dbReference>
<feature type="domain" description="HTH cro/C1-type" evidence="4">
    <location>
        <begin position="20"/>
        <end position="74"/>
    </location>
</feature>
<dbReference type="InterPro" id="IPR010982">
    <property type="entry name" value="Lambda_DNA-bd_dom_sf"/>
</dbReference>
<keyword evidence="3" id="KW-0804">Transcription</keyword>
<evidence type="ECO:0000313" key="5">
    <source>
        <dbReference type="EMBL" id="GGL85345.1"/>
    </source>
</evidence>
<evidence type="ECO:0000313" key="6">
    <source>
        <dbReference type="Proteomes" id="UP000649829"/>
    </source>
</evidence>
<dbReference type="Gene3D" id="1.10.260.40">
    <property type="entry name" value="lambda repressor-like DNA-binding domains"/>
    <property type="match status" value="1"/>
</dbReference>
<evidence type="ECO:0000256" key="3">
    <source>
        <dbReference type="ARBA" id="ARBA00023163"/>
    </source>
</evidence>
<evidence type="ECO:0000259" key="4">
    <source>
        <dbReference type="PROSITE" id="PS50943"/>
    </source>
</evidence>
<keyword evidence="2" id="KW-0238">DNA-binding</keyword>
<dbReference type="PROSITE" id="PS50943">
    <property type="entry name" value="HTH_CROC1"/>
    <property type="match status" value="1"/>
</dbReference>
<comment type="caution">
    <text evidence="5">The sequence shown here is derived from an EMBL/GenBank/DDBJ whole genome shotgun (WGS) entry which is preliminary data.</text>
</comment>
<dbReference type="GO" id="GO:0003677">
    <property type="term" value="F:DNA binding"/>
    <property type="evidence" value="ECO:0007669"/>
    <property type="project" value="UniProtKB-KW"/>
</dbReference>
<dbReference type="Pfam" id="PF01381">
    <property type="entry name" value="HTH_3"/>
    <property type="match status" value="1"/>
</dbReference>
<dbReference type="CDD" id="cd00093">
    <property type="entry name" value="HTH_XRE"/>
    <property type="match status" value="1"/>
</dbReference>
<name>A0A917SJE3_9RHOB</name>
<evidence type="ECO:0000256" key="2">
    <source>
        <dbReference type="ARBA" id="ARBA00023125"/>
    </source>
</evidence>
<accession>A0A917SJE3</accession>
<gene>
    <name evidence="5" type="ORF">GCM10011534_04090</name>
</gene>
<dbReference type="SMART" id="SM00530">
    <property type="entry name" value="HTH_XRE"/>
    <property type="match status" value="1"/>
</dbReference>
<keyword evidence="1" id="KW-0805">Transcription regulation</keyword>
<dbReference type="PANTHER" id="PTHR40661">
    <property type="match status" value="1"/>
</dbReference>
<proteinExistence type="predicted"/>